<dbReference type="AlphaFoldDB" id="A0AAN7P902"/>
<reference evidence="11" key="1">
    <citation type="submission" date="2023-01" db="EMBL/GenBank/DDBJ databases">
        <title>Key to firefly adult light organ development and bioluminescence: homeobox transcription factors regulate luciferase expression and transportation to peroxisome.</title>
        <authorList>
            <person name="Fu X."/>
        </authorList>
    </citation>
    <scope>NUCLEOTIDE SEQUENCE [LARGE SCALE GENOMIC DNA]</scope>
</reference>
<comment type="similarity">
    <text evidence="2">Belongs to the COX16 family.</text>
</comment>
<proteinExistence type="inferred from homology"/>
<evidence type="ECO:0000256" key="8">
    <source>
        <dbReference type="ARBA" id="ARBA00023136"/>
    </source>
</evidence>
<dbReference type="InterPro" id="IPR020164">
    <property type="entry name" value="Cyt_c_Oxase_assmbl_COX16"/>
</dbReference>
<keyword evidence="8 9" id="KW-0472">Membrane</keyword>
<dbReference type="Pfam" id="PF14138">
    <property type="entry name" value="COX16"/>
    <property type="match status" value="1"/>
</dbReference>
<dbReference type="GO" id="GO:0005743">
    <property type="term" value="C:mitochondrial inner membrane"/>
    <property type="evidence" value="ECO:0007669"/>
    <property type="project" value="UniProtKB-SubCell"/>
</dbReference>
<keyword evidence="7" id="KW-0496">Mitochondrion</keyword>
<accession>A0AAN7P902</accession>
<evidence type="ECO:0000256" key="1">
    <source>
        <dbReference type="ARBA" id="ARBA00004434"/>
    </source>
</evidence>
<evidence type="ECO:0000256" key="7">
    <source>
        <dbReference type="ARBA" id="ARBA00023128"/>
    </source>
</evidence>
<dbReference type="PANTHER" id="PTHR17130:SF14">
    <property type="entry name" value="CYTOCHROME C OXIDASE ASSEMBLY PROTEIN COX16 HOMOLOG, MITOCHONDRIAL"/>
    <property type="match status" value="1"/>
</dbReference>
<feature type="transmembrane region" description="Helical" evidence="9">
    <location>
        <begin position="15"/>
        <end position="33"/>
    </location>
</feature>
<comment type="subcellular location">
    <subcellularLocation>
        <location evidence="1">Mitochondrion inner membrane</location>
        <topology evidence="1">Single-pass membrane protein</topology>
    </subcellularLocation>
</comment>
<evidence type="ECO:0000256" key="6">
    <source>
        <dbReference type="ARBA" id="ARBA00022989"/>
    </source>
</evidence>
<evidence type="ECO:0000256" key="3">
    <source>
        <dbReference type="ARBA" id="ARBA00021814"/>
    </source>
</evidence>
<evidence type="ECO:0000256" key="5">
    <source>
        <dbReference type="ARBA" id="ARBA00022792"/>
    </source>
</evidence>
<evidence type="ECO:0000256" key="4">
    <source>
        <dbReference type="ARBA" id="ARBA00022692"/>
    </source>
</evidence>
<evidence type="ECO:0000256" key="9">
    <source>
        <dbReference type="SAM" id="Phobius"/>
    </source>
</evidence>
<evidence type="ECO:0000313" key="11">
    <source>
        <dbReference type="Proteomes" id="UP001353858"/>
    </source>
</evidence>
<dbReference type="EMBL" id="JARPUR010000002">
    <property type="protein sequence ID" value="KAK4883660.1"/>
    <property type="molecule type" value="Genomic_DNA"/>
</dbReference>
<keyword evidence="6 9" id="KW-1133">Transmembrane helix</keyword>
<dbReference type="PANTHER" id="PTHR17130">
    <property type="entry name" value="MITOCHONDRIAL OUTER MEMBRANE PROTEIN 25"/>
    <property type="match status" value="1"/>
</dbReference>
<evidence type="ECO:0000313" key="10">
    <source>
        <dbReference type="EMBL" id="KAK4883660.1"/>
    </source>
</evidence>
<protein>
    <recommendedName>
        <fullName evidence="3">Cytochrome c oxidase assembly protein COX16 homolog, mitochondrial</fullName>
    </recommendedName>
</protein>
<organism evidence="10 11">
    <name type="scientific">Aquatica leii</name>
    <dbReference type="NCBI Taxonomy" id="1421715"/>
    <lineage>
        <taxon>Eukaryota</taxon>
        <taxon>Metazoa</taxon>
        <taxon>Ecdysozoa</taxon>
        <taxon>Arthropoda</taxon>
        <taxon>Hexapoda</taxon>
        <taxon>Insecta</taxon>
        <taxon>Pterygota</taxon>
        <taxon>Neoptera</taxon>
        <taxon>Endopterygota</taxon>
        <taxon>Coleoptera</taxon>
        <taxon>Polyphaga</taxon>
        <taxon>Elateriformia</taxon>
        <taxon>Elateroidea</taxon>
        <taxon>Lampyridae</taxon>
        <taxon>Luciolinae</taxon>
        <taxon>Aquatica</taxon>
    </lineage>
</organism>
<comment type="caution">
    <text evidence="10">The sequence shown here is derived from an EMBL/GenBank/DDBJ whole genome shotgun (WGS) entry which is preliminary data.</text>
</comment>
<dbReference type="GO" id="GO:0033617">
    <property type="term" value="P:mitochondrial respiratory chain complex IV assembly"/>
    <property type="evidence" value="ECO:0007669"/>
    <property type="project" value="TreeGrafter"/>
</dbReference>
<evidence type="ECO:0000256" key="2">
    <source>
        <dbReference type="ARBA" id="ARBA00008370"/>
    </source>
</evidence>
<gene>
    <name evidence="10" type="ORF">RN001_006979</name>
</gene>
<name>A0AAN7P902_9COLE</name>
<dbReference type="Proteomes" id="UP001353858">
    <property type="component" value="Unassembled WGS sequence"/>
</dbReference>
<keyword evidence="11" id="KW-1185">Reference proteome</keyword>
<sequence>MFSNLKIKFRSNRKFVKLGLPLVVLVVGGSFYLEQFSKIRYKFGRQQNLLHPDELKKQGLETKKREEITLEAEYEKLKSVNIDNWEQVRIPRPWDKNVDS</sequence>
<keyword evidence="4 9" id="KW-0812">Transmembrane</keyword>
<keyword evidence="5" id="KW-0999">Mitochondrion inner membrane</keyword>